<feature type="non-terminal residue" evidence="2">
    <location>
        <position position="1"/>
    </location>
</feature>
<organism evidence="2 3">
    <name type="scientific">Silurus asotus</name>
    <name type="common">Amur catfish</name>
    <name type="synonym">Parasilurus asotus</name>
    <dbReference type="NCBI Taxonomy" id="30991"/>
    <lineage>
        <taxon>Eukaryota</taxon>
        <taxon>Metazoa</taxon>
        <taxon>Chordata</taxon>
        <taxon>Craniata</taxon>
        <taxon>Vertebrata</taxon>
        <taxon>Euteleostomi</taxon>
        <taxon>Actinopterygii</taxon>
        <taxon>Neopterygii</taxon>
        <taxon>Teleostei</taxon>
        <taxon>Ostariophysi</taxon>
        <taxon>Siluriformes</taxon>
        <taxon>Siluridae</taxon>
        <taxon>Silurus</taxon>
    </lineage>
</organism>
<dbReference type="EMBL" id="MU550766">
    <property type="protein sequence ID" value="KAI5627345.1"/>
    <property type="molecule type" value="Genomic_DNA"/>
</dbReference>
<evidence type="ECO:0000259" key="1">
    <source>
        <dbReference type="Pfam" id="PF13020"/>
    </source>
</evidence>
<keyword evidence="3" id="KW-1185">Reference proteome</keyword>
<dbReference type="InterPro" id="IPR052957">
    <property type="entry name" value="Auxin_embryo_med"/>
</dbReference>
<feature type="domain" description="Protein NO VEIN C-terminal" evidence="1">
    <location>
        <begin position="4"/>
        <end position="77"/>
    </location>
</feature>
<accession>A0AAD5B431</accession>
<feature type="non-terminal residue" evidence="2">
    <location>
        <position position="102"/>
    </location>
</feature>
<sequence>PREIVWSNENGESGQPYDFKLIFASGCNPTQEVFVEVKTTVKQERHFIHLSANELDFALKEKEKYHIYRVYGAGNSQLTRLCRIKNLAQHLHSKTLELFLFV</sequence>
<dbReference type="PANTHER" id="PTHR32387:SF0">
    <property type="entry name" value="PROTEIN NO VEIN"/>
    <property type="match status" value="1"/>
</dbReference>
<protein>
    <recommendedName>
        <fullName evidence="1">Protein NO VEIN C-terminal domain-containing protein</fullName>
    </recommendedName>
</protein>
<dbReference type="Proteomes" id="UP001205998">
    <property type="component" value="Unassembled WGS sequence"/>
</dbReference>
<gene>
    <name evidence="2" type="ORF">C0J50_13037</name>
</gene>
<reference evidence="2" key="1">
    <citation type="submission" date="2018-07" db="EMBL/GenBank/DDBJ databases">
        <title>Comparative genomics of catfishes provides insights into carnivory and benthic adaptation.</title>
        <authorList>
            <person name="Zhang Y."/>
            <person name="Wang D."/>
            <person name="Peng Z."/>
            <person name="Zheng S."/>
            <person name="Shao F."/>
            <person name="Tao W."/>
        </authorList>
    </citation>
    <scope>NUCLEOTIDE SEQUENCE</scope>
    <source>
        <strain evidence="2">Chongqing</strain>
    </source>
</reference>
<proteinExistence type="predicted"/>
<comment type="caution">
    <text evidence="2">The sequence shown here is derived from an EMBL/GenBank/DDBJ whole genome shotgun (WGS) entry which is preliminary data.</text>
</comment>
<evidence type="ECO:0000313" key="2">
    <source>
        <dbReference type="EMBL" id="KAI5627345.1"/>
    </source>
</evidence>
<dbReference type="Pfam" id="PF13020">
    <property type="entry name" value="NOV_C"/>
    <property type="match status" value="1"/>
</dbReference>
<dbReference type="PANTHER" id="PTHR32387">
    <property type="entry name" value="WU:FJ29H11"/>
    <property type="match status" value="1"/>
</dbReference>
<evidence type="ECO:0000313" key="3">
    <source>
        <dbReference type="Proteomes" id="UP001205998"/>
    </source>
</evidence>
<name>A0AAD5B431_SILAS</name>
<dbReference type="AlphaFoldDB" id="A0AAD5B431"/>
<dbReference type="InterPro" id="IPR024975">
    <property type="entry name" value="NOV_C"/>
</dbReference>